<dbReference type="AlphaFoldDB" id="A0A9W9L021"/>
<reference evidence="1" key="1">
    <citation type="submission" date="2022-11" db="EMBL/GenBank/DDBJ databases">
        <authorList>
            <person name="Petersen C."/>
        </authorList>
    </citation>
    <scope>NUCLEOTIDE SEQUENCE</scope>
    <source>
        <strain evidence="1">IBT 22155</strain>
    </source>
</reference>
<accession>A0A9W9L021</accession>
<dbReference type="GeneID" id="81405589"/>
<sequence length="1108" mass="127062">LYQRKVRLDLPHDSSDTQSLTASVTDYPEENGRTYHRYHEGAYVYPNDEQEMDRLDMQHHMFKIVTDGKLFQVPLEDPKKILDIGTGTGIWPIEMAQLFPDAEITGTDLSPVQPTEVPPNVHFLIDDAAEEEWLWEPDHFDFIHTGHMTGAMPSFKRVLRQAFKHLKPGAWMECHELDPKPKCDDGTMPPENTEGGFSAFAIHDWIDLNMRSSRDADPPRQFRIAHRIEQWMKDIGFVDVEQRIAKIPINPWPQDKKLKTIGAWSETNWLAALSGWSYKPFLALGWSKPEIEVFLVDVRKSIQDRSVHAYTEFYVVMGRKPFPNEAARQDPESCDAKVDLRRLRTSQHTNWQAYDIADSMSFGRHAYRHALKPPASPTLDHLWISDDLLTATFRRFANGQRRHGSCVPGPLEARRRLAKRRNTALASIGGSSAEDIACLFGRNGREHMKWTDHPWQRAPFETHSLADYSLGPAEVPFPYSDQNPVPEPVSSEFHTPRAPVSDHATREQMLEDFLEGKSWGIEDARDFTRSLRIDLHREPQYSRRIFERLLARSDPNLTEAIAFLDDPFMNTRGSGNYAAAVEIFTRAKTKRGKRIAVLNAINRALELGSIPTDEICVIITALPNILVENNKTLGSWDQKALTKHYRAMWKAIGSCNILGYHDLDRKIVDFWLEELLSIRNFRFAEEIIIETHDAERGSRWPSVLVQAWLETMDVDPETSLPFPDKIFNQLDVNSAADCVIRVTESLAASPADRVTRNNLLERWRTCLSNAEIIATVANSQVWYDFPLPCVETQIKHAAVNHSTPRQIILRLWLLRTLGRSTGPMYNQSSRATDRPICSLLNLYETVMQNPSGAFFPVLMREIHDLDLPYNSLLLLALTKKGKTSITKTTRKTLERLETSQLSLAEIWKTPAIYKGIQKLFHTTFDEMFHRIDLTDPTTVEEIMHIVRSGDSTSIWPILRLLNNNIPFKLSLHKAWQPIPHPDDHALVRYHPGPRTSRCPDPHAAVDLINQLAVALSCCNRLTPCQSFHMIHWLYGYLRRHGGPVDPEFVRAMYHAGIVRYRRDGLRVSAMRYEYIIWIVGKFEGREVLKQLTALPEIGETRPVSECYA</sequence>
<dbReference type="Proteomes" id="UP001149079">
    <property type="component" value="Unassembled WGS sequence"/>
</dbReference>
<organism evidence="1 2">
    <name type="scientific">Penicillium bovifimosum</name>
    <dbReference type="NCBI Taxonomy" id="126998"/>
    <lineage>
        <taxon>Eukaryota</taxon>
        <taxon>Fungi</taxon>
        <taxon>Dikarya</taxon>
        <taxon>Ascomycota</taxon>
        <taxon>Pezizomycotina</taxon>
        <taxon>Eurotiomycetes</taxon>
        <taxon>Eurotiomycetidae</taxon>
        <taxon>Eurotiales</taxon>
        <taxon>Aspergillaceae</taxon>
        <taxon>Penicillium</taxon>
    </lineage>
</organism>
<proteinExistence type="predicted"/>
<dbReference type="InterPro" id="IPR029063">
    <property type="entry name" value="SAM-dependent_MTases_sf"/>
</dbReference>
<evidence type="ECO:0000313" key="1">
    <source>
        <dbReference type="EMBL" id="KAJ5129636.1"/>
    </source>
</evidence>
<comment type="caution">
    <text evidence="1">The sequence shown here is derived from an EMBL/GenBank/DDBJ whole genome shotgun (WGS) entry which is preliminary data.</text>
</comment>
<dbReference type="EMBL" id="JAPQKL010000005">
    <property type="protein sequence ID" value="KAJ5129636.1"/>
    <property type="molecule type" value="Genomic_DNA"/>
</dbReference>
<protein>
    <recommendedName>
        <fullName evidence="3">Methyltransferase domain-containing protein</fullName>
    </recommendedName>
</protein>
<evidence type="ECO:0000313" key="2">
    <source>
        <dbReference type="Proteomes" id="UP001149079"/>
    </source>
</evidence>
<dbReference type="PANTHER" id="PTHR43591">
    <property type="entry name" value="METHYLTRANSFERASE"/>
    <property type="match status" value="1"/>
</dbReference>
<dbReference type="GO" id="GO:0008168">
    <property type="term" value="F:methyltransferase activity"/>
    <property type="evidence" value="ECO:0007669"/>
    <property type="project" value="TreeGrafter"/>
</dbReference>
<gene>
    <name evidence="1" type="ORF">N7515_005675</name>
</gene>
<name>A0A9W9L021_9EURO</name>
<keyword evidence="2" id="KW-1185">Reference proteome</keyword>
<reference evidence="1" key="2">
    <citation type="journal article" date="2023" name="IMA Fungus">
        <title>Comparative genomic study of the Penicillium genus elucidates a diverse pangenome and 15 lateral gene transfer events.</title>
        <authorList>
            <person name="Petersen C."/>
            <person name="Sorensen T."/>
            <person name="Nielsen M.R."/>
            <person name="Sondergaard T.E."/>
            <person name="Sorensen J.L."/>
            <person name="Fitzpatrick D.A."/>
            <person name="Frisvad J.C."/>
            <person name="Nielsen K.L."/>
        </authorList>
    </citation>
    <scope>NUCLEOTIDE SEQUENCE</scope>
    <source>
        <strain evidence="1">IBT 22155</strain>
    </source>
</reference>
<evidence type="ECO:0008006" key="3">
    <source>
        <dbReference type="Google" id="ProtNLM"/>
    </source>
</evidence>
<dbReference type="Gene3D" id="3.40.50.150">
    <property type="entry name" value="Vaccinia Virus protein VP39"/>
    <property type="match status" value="1"/>
</dbReference>
<dbReference type="PANTHER" id="PTHR43591:SF10">
    <property type="entry name" value="ABC TRANSMEMBRANE TYPE-1 DOMAIN-CONTAINING PROTEIN-RELATED"/>
    <property type="match status" value="1"/>
</dbReference>
<dbReference type="SUPFAM" id="SSF53335">
    <property type="entry name" value="S-adenosyl-L-methionine-dependent methyltransferases"/>
    <property type="match status" value="1"/>
</dbReference>
<dbReference type="CDD" id="cd02440">
    <property type="entry name" value="AdoMet_MTases"/>
    <property type="match status" value="1"/>
</dbReference>
<dbReference type="RefSeq" id="XP_056520015.1">
    <property type="nucleotide sequence ID" value="XM_056666419.1"/>
</dbReference>
<feature type="non-terminal residue" evidence="1">
    <location>
        <position position="1"/>
    </location>
</feature>
<dbReference type="Pfam" id="PF13489">
    <property type="entry name" value="Methyltransf_23"/>
    <property type="match status" value="1"/>
</dbReference>
<dbReference type="OrthoDB" id="2013972at2759"/>